<keyword evidence="2" id="KW-1185">Reference proteome</keyword>
<evidence type="ECO:0000313" key="2">
    <source>
        <dbReference type="Proteomes" id="UP001163321"/>
    </source>
</evidence>
<reference evidence="1 2" key="1">
    <citation type="journal article" date="2022" name="bioRxiv">
        <title>The genome of the oomycete Peronosclerospora sorghi, a cosmopolitan pathogen of maize and sorghum, is inflated with dispersed pseudogenes.</title>
        <authorList>
            <person name="Fletcher K."/>
            <person name="Martin F."/>
            <person name="Isakeit T."/>
            <person name="Cavanaugh K."/>
            <person name="Magill C."/>
            <person name="Michelmore R."/>
        </authorList>
    </citation>
    <scope>NUCLEOTIDE SEQUENCE [LARGE SCALE GENOMIC DNA]</scope>
    <source>
        <strain evidence="1">P6</strain>
    </source>
</reference>
<protein>
    <submittedName>
        <fullName evidence="1">Uncharacterized protein</fullName>
    </submittedName>
</protein>
<organism evidence="1 2">
    <name type="scientific">Peronosclerospora sorghi</name>
    <dbReference type="NCBI Taxonomy" id="230839"/>
    <lineage>
        <taxon>Eukaryota</taxon>
        <taxon>Sar</taxon>
        <taxon>Stramenopiles</taxon>
        <taxon>Oomycota</taxon>
        <taxon>Peronosporomycetes</taxon>
        <taxon>Peronosporales</taxon>
        <taxon>Peronosporaceae</taxon>
        <taxon>Peronosclerospora</taxon>
    </lineage>
</organism>
<dbReference type="EMBL" id="CM047580">
    <property type="protein sequence ID" value="KAI9921018.1"/>
    <property type="molecule type" value="Genomic_DNA"/>
</dbReference>
<dbReference type="Proteomes" id="UP001163321">
    <property type="component" value="Chromosome 1"/>
</dbReference>
<gene>
    <name evidence="1" type="ORF">PsorP6_002677</name>
</gene>
<proteinExistence type="predicted"/>
<comment type="caution">
    <text evidence="1">The sequence shown here is derived from an EMBL/GenBank/DDBJ whole genome shotgun (WGS) entry which is preliminary data.</text>
</comment>
<accession>A0ACC0WT11</accession>
<evidence type="ECO:0000313" key="1">
    <source>
        <dbReference type="EMBL" id="KAI9921018.1"/>
    </source>
</evidence>
<sequence>MNSCTLLPENIVNLSGNATLISVKATTQKCEKSSPRIIKKQVVTIHCTWKAQVKRFIHQRAVDEFHDRDMNLQLHCSM</sequence>
<name>A0ACC0WT11_9STRA</name>